<evidence type="ECO:0000256" key="3">
    <source>
        <dbReference type="ARBA" id="ARBA00022833"/>
    </source>
</evidence>
<dbReference type="Pfam" id="PF01258">
    <property type="entry name" value="zf-dskA_traR"/>
    <property type="match status" value="1"/>
</dbReference>
<dbReference type="KEGG" id="ise:JBKA6_0948"/>
<organism evidence="6 7">
    <name type="scientific">Ichthyobacterium seriolicida</name>
    <dbReference type="NCBI Taxonomy" id="242600"/>
    <lineage>
        <taxon>Bacteria</taxon>
        <taxon>Pseudomonadati</taxon>
        <taxon>Bacteroidota</taxon>
        <taxon>Flavobacteriia</taxon>
        <taxon>Flavobacteriales</taxon>
        <taxon>Ichthyobacteriaceae</taxon>
        <taxon>Ichthyobacterium</taxon>
    </lineage>
</organism>
<evidence type="ECO:0000256" key="1">
    <source>
        <dbReference type="ARBA" id="ARBA00022723"/>
    </source>
</evidence>
<dbReference type="GO" id="GO:0008270">
    <property type="term" value="F:zinc ion binding"/>
    <property type="evidence" value="ECO:0007669"/>
    <property type="project" value="UniProtKB-KW"/>
</dbReference>
<keyword evidence="7" id="KW-1185">Reference proteome</keyword>
<dbReference type="PANTHER" id="PTHR33823:SF2">
    <property type="entry name" value="RNA POLYMERASE-BINDING TRANSCRIPTION FACTOR DKSA"/>
    <property type="match status" value="1"/>
</dbReference>
<dbReference type="InterPro" id="IPR037187">
    <property type="entry name" value="DnaK_N"/>
</dbReference>
<dbReference type="PROSITE" id="PS51128">
    <property type="entry name" value="ZF_DKSA_2"/>
    <property type="match status" value="1"/>
</dbReference>
<evidence type="ECO:0000313" key="6">
    <source>
        <dbReference type="EMBL" id="BAV94961.1"/>
    </source>
</evidence>
<dbReference type="EMBL" id="AP014564">
    <property type="protein sequence ID" value="BAV94961.1"/>
    <property type="molecule type" value="Genomic_DNA"/>
</dbReference>
<feature type="zinc finger region" description="dksA C4-type" evidence="4">
    <location>
        <begin position="98"/>
        <end position="122"/>
    </location>
</feature>
<dbReference type="Proteomes" id="UP000243197">
    <property type="component" value="Chromosome"/>
</dbReference>
<dbReference type="RefSeq" id="WP_096686358.1">
    <property type="nucleotide sequence ID" value="NZ_AP014564.1"/>
</dbReference>
<dbReference type="InterPro" id="IPR000962">
    <property type="entry name" value="Znf_DskA_TraR"/>
</dbReference>
<name>A0A1J1DYK3_9FLAO</name>
<dbReference type="PANTHER" id="PTHR33823">
    <property type="entry name" value="RNA POLYMERASE-BINDING TRANSCRIPTION FACTOR DKSA-RELATED"/>
    <property type="match status" value="1"/>
</dbReference>
<accession>A0A1J1DYK3</accession>
<evidence type="ECO:0000313" key="7">
    <source>
        <dbReference type="Proteomes" id="UP000243197"/>
    </source>
</evidence>
<feature type="domain" description="Zinc finger DksA/TraR C4-type" evidence="5">
    <location>
        <begin position="94"/>
        <end position="123"/>
    </location>
</feature>
<evidence type="ECO:0000256" key="2">
    <source>
        <dbReference type="ARBA" id="ARBA00022771"/>
    </source>
</evidence>
<sequence>MSLSKNNRYSDKELEEFYQIIVDKREKALKDIAVIESILSNKEGNGTEDTSPCFKSFDETSKTMSKESNMQLVIRQKRFVRDLDNAIIRIKNKTYGICRETGDLIKKERLKIVPHTTLSIDAKKNKE</sequence>
<dbReference type="SUPFAM" id="SSF109635">
    <property type="entry name" value="DnaK suppressor protein DksA, alpha-hairpin domain"/>
    <property type="match status" value="1"/>
</dbReference>
<reference evidence="6 7" key="1">
    <citation type="submission" date="2014-03" db="EMBL/GenBank/DDBJ databases">
        <title>complete genome sequence of Flavobacteriaceae bacterium JBKA-6.</title>
        <authorList>
            <person name="Takano T."/>
            <person name="Nakamura Y."/>
            <person name="Takuma S."/>
            <person name="Yasuike M."/>
            <person name="Matsuyama T."/>
            <person name="Sakai T."/>
            <person name="Fujiwara A."/>
            <person name="Kimoto K."/>
            <person name="Fukuda Y."/>
            <person name="Kondo H."/>
            <person name="Hirono I."/>
            <person name="Nakayasu C."/>
        </authorList>
    </citation>
    <scope>NUCLEOTIDE SEQUENCE [LARGE SCALE GENOMIC DNA]</scope>
    <source>
        <strain evidence="6 7">JBKA-6</strain>
    </source>
</reference>
<dbReference type="AlphaFoldDB" id="A0A1J1DYK3"/>
<protein>
    <submittedName>
        <fullName evidence="6">Molecular chaperone DnaK</fullName>
    </submittedName>
</protein>
<evidence type="ECO:0000259" key="5">
    <source>
        <dbReference type="Pfam" id="PF01258"/>
    </source>
</evidence>
<evidence type="ECO:0000256" key="4">
    <source>
        <dbReference type="PROSITE-ProRule" id="PRU00510"/>
    </source>
</evidence>
<gene>
    <name evidence="6" type="ORF">JBKA6_0948</name>
</gene>
<keyword evidence="3" id="KW-0862">Zinc</keyword>
<proteinExistence type="predicted"/>
<dbReference type="Gene3D" id="1.20.120.910">
    <property type="entry name" value="DksA, coiled-coil domain"/>
    <property type="match status" value="1"/>
</dbReference>
<dbReference type="OrthoDB" id="9811543at2"/>
<keyword evidence="2" id="KW-0863">Zinc-finger</keyword>
<keyword evidence="1" id="KW-0479">Metal-binding</keyword>